<organism evidence="1 2">
    <name type="scientific">Rhamnusium bicolor</name>
    <dbReference type="NCBI Taxonomy" id="1586634"/>
    <lineage>
        <taxon>Eukaryota</taxon>
        <taxon>Metazoa</taxon>
        <taxon>Ecdysozoa</taxon>
        <taxon>Arthropoda</taxon>
        <taxon>Hexapoda</taxon>
        <taxon>Insecta</taxon>
        <taxon>Pterygota</taxon>
        <taxon>Neoptera</taxon>
        <taxon>Endopterygota</taxon>
        <taxon>Coleoptera</taxon>
        <taxon>Polyphaga</taxon>
        <taxon>Cucujiformia</taxon>
        <taxon>Chrysomeloidea</taxon>
        <taxon>Cerambycidae</taxon>
        <taxon>Lepturinae</taxon>
        <taxon>Rhagiini</taxon>
        <taxon>Rhamnusium</taxon>
    </lineage>
</organism>
<sequence>MLRRRGIGATSPIDPSILLEEDDEPRCSCFLKENKPDFSVEDDPETDLEHRFEFVEDHNCQAKTSLTQKYLLDFVTDEQVHRLHNSCIPNVNGNCSIGPPKPGPTLQNGLYVNVVPNVNIESIPKDIKNFSSENFRKYSFSEADSASVIVKSEVMERTGDEEERPDSDNCFREWHEVIETPSYNGEILKILPYVIID</sequence>
<dbReference type="EMBL" id="JANEYF010004999">
    <property type="protein sequence ID" value="KAJ8929464.1"/>
    <property type="molecule type" value="Genomic_DNA"/>
</dbReference>
<accession>A0AAV8WSS6</accession>
<evidence type="ECO:0000313" key="1">
    <source>
        <dbReference type="EMBL" id="KAJ8929464.1"/>
    </source>
</evidence>
<reference evidence="1" key="1">
    <citation type="journal article" date="2023" name="Insect Mol. Biol.">
        <title>Genome sequencing provides insights into the evolution of gene families encoding plant cell wall-degrading enzymes in longhorned beetles.</title>
        <authorList>
            <person name="Shin N.R."/>
            <person name="Okamura Y."/>
            <person name="Kirsch R."/>
            <person name="Pauchet Y."/>
        </authorList>
    </citation>
    <scope>NUCLEOTIDE SEQUENCE</scope>
    <source>
        <strain evidence="1">RBIC_L_NR</strain>
    </source>
</reference>
<protein>
    <submittedName>
        <fullName evidence="1">Uncharacterized protein</fullName>
    </submittedName>
</protein>
<comment type="caution">
    <text evidence="1">The sequence shown here is derived from an EMBL/GenBank/DDBJ whole genome shotgun (WGS) entry which is preliminary data.</text>
</comment>
<keyword evidence="2" id="KW-1185">Reference proteome</keyword>
<evidence type="ECO:0000313" key="2">
    <source>
        <dbReference type="Proteomes" id="UP001162156"/>
    </source>
</evidence>
<dbReference type="AlphaFoldDB" id="A0AAV8WSS6"/>
<dbReference type="Proteomes" id="UP001162156">
    <property type="component" value="Unassembled WGS sequence"/>
</dbReference>
<proteinExistence type="predicted"/>
<gene>
    <name evidence="1" type="ORF">NQ314_017844</name>
</gene>
<name>A0AAV8WSS6_9CUCU</name>